<gene>
    <name evidence="1" type="ORF">CBM2594_U60005</name>
</gene>
<dbReference type="Proteomes" id="UP000257139">
    <property type="component" value="Unassembled WGS sequence"/>
</dbReference>
<comment type="caution">
    <text evidence="1">The sequence shown here is derived from an EMBL/GenBank/DDBJ whole genome shotgun (WGS) entry which is preliminary data.</text>
</comment>
<protein>
    <submittedName>
        <fullName evidence="1">DNA binding protein/ transport protein</fullName>
    </submittedName>
</protein>
<accession>A0A7Z7JGG2</accession>
<organism evidence="1 2">
    <name type="scientific">Cupriavidus taiwanensis</name>
    <dbReference type="NCBI Taxonomy" id="164546"/>
    <lineage>
        <taxon>Bacteria</taxon>
        <taxon>Pseudomonadati</taxon>
        <taxon>Pseudomonadota</taxon>
        <taxon>Betaproteobacteria</taxon>
        <taxon>Burkholderiales</taxon>
        <taxon>Burkholderiaceae</taxon>
        <taxon>Cupriavidus</taxon>
    </lineage>
</organism>
<reference evidence="1 2" key="1">
    <citation type="submission" date="2018-01" db="EMBL/GenBank/DDBJ databases">
        <authorList>
            <person name="Clerissi C."/>
        </authorList>
    </citation>
    <scope>NUCLEOTIDE SEQUENCE [LARGE SCALE GENOMIC DNA]</scope>
    <source>
        <strain evidence="1">Cupriavidus taiwanensis STM 6021</strain>
    </source>
</reference>
<proteinExistence type="predicted"/>
<sequence length="38" mass="4289">MRQTYGAERDALAARVAFLEEEFKTARAAAAYRQGRGR</sequence>
<evidence type="ECO:0000313" key="2">
    <source>
        <dbReference type="Proteomes" id="UP000257139"/>
    </source>
</evidence>
<evidence type="ECO:0000313" key="1">
    <source>
        <dbReference type="EMBL" id="SPC26139.1"/>
    </source>
</evidence>
<dbReference type="EMBL" id="OGUU01000053">
    <property type="protein sequence ID" value="SPC26139.1"/>
    <property type="molecule type" value="Genomic_DNA"/>
</dbReference>
<name>A0A7Z7JGG2_9BURK</name>
<dbReference type="AlphaFoldDB" id="A0A7Z7JGG2"/>